<reference evidence="2" key="2">
    <citation type="submission" date="2020-05" db="UniProtKB">
        <authorList>
            <consortium name="EnsemblMetazoa"/>
        </authorList>
    </citation>
    <scope>IDENTIFICATION</scope>
    <source>
        <strain evidence="2">A-37</strain>
    </source>
</reference>
<evidence type="ECO:0000256" key="1">
    <source>
        <dbReference type="SAM" id="SignalP"/>
    </source>
</evidence>
<dbReference type="Proteomes" id="UP000075883">
    <property type="component" value="Unassembled WGS sequence"/>
</dbReference>
<dbReference type="AlphaFoldDB" id="A0A182M0T9"/>
<feature type="signal peptide" evidence="1">
    <location>
        <begin position="1"/>
        <end position="21"/>
    </location>
</feature>
<dbReference type="VEuPathDB" id="VectorBase:ACUA006687"/>
<sequence length="168" mass="18434">MLRHRGLPIAFVVAVVVLCQCLVDQREMISVNAERTRDRPFGIKAPDLPVSQTHRVLQTESIHFASSLAVQGDSQQQKPIRPTRVAAYSLGSRESQPTRHEFSHTPDASRTIVFIFGYLSTIINVLPVFLFAAGAGQCDNVHEIAALRDLGRTPGHGAPDQNATPQTQ</sequence>
<name>A0A182M0T9_9DIPT</name>
<feature type="chain" id="PRO_5008127695" evidence="1">
    <location>
        <begin position="22"/>
        <end position="168"/>
    </location>
</feature>
<keyword evidence="1" id="KW-0732">Signal</keyword>
<proteinExistence type="predicted"/>
<reference evidence="3" key="1">
    <citation type="submission" date="2013-09" db="EMBL/GenBank/DDBJ databases">
        <title>The Genome Sequence of Anopheles culicifacies species A.</title>
        <authorList>
            <consortium name="The Broad Institute Genomics Platform"/>
            <person name="Neafsey D.E."/>
            <person name="Besansky N."/>
            <person name="Howell P."/>
            <person name="Walton C."/>
            <person name="Young S.K."/>
            <person name="Zeng Q."/>
            <person name="Gargeya S."/>
            <person name="Fitzgerald M."/>
            <person name="Haas B."/>
            <person name="Abouelleil A."/>
            <person name="Allen A.W."/>
            <person name="Alvarado L."/>
            <person name="Arachchi H.M."/>
            <person name="Berlin A.M."/>
            <person name="Chapman S.B."/>
            <person name="Gainer-Dewar J."/>
            <person name="Goldberg J."/>
            <person name="Griggs A."/>
            <person name="Gujja S."/>
            <person name="Hansen M."/>
            <person name="Howarth C."/>
            <person name="Imamovic A."/>
            <person name="Ireland A."/>
            <person name="Larimer J."/>
            <person name="McCowan C."/>
            <person name="Murphy C."/>
            <person name="Pearson M."/>
            <person name="Poon T.W."/>
            <person name="Priest M."/>
            <person name="Roberts A."/>
            <person name="Saif S."/>
            <person name="Shea T."/>
            <person name="Sisk P."/>
            <person name="Sykes S."/>
            <person name="Wortman J."/>
            <person name="Nusbaum C."/>
            <person name="Birren B."/>
        </authorList>
    </citation>
    <scope>NUCLEOTIDE SEQUENCE [LARGE SCALE GENOMIC DNA]</scope>
    <source>
        <strain evidence="3">A-37</strain>
    </source>
</reference>
<evidence type="ECO:0000313" key="2">
    <source>
        <dbReference type="EnsemblMetazoa" id="ACUA006687-PA"/>
    </source>
</evidence>
<organism evidence="2 3">
    <name type="scientific">Anopheles culicifacies</name>
    <dbReference type="NCBI Taxonomy" id="139723"/>
    <lineage>
        <taxon>Eukaryota</taxon>
        <taxon>Metazoa</taxon>
        <taxon>Ecdysozoa</taxon>
        <taxon>Arthropoda</taxon>
        <taxon>Hexapoda</taxon>
        <taxon>Insecta</taxon>
        <taxon>Pterygota</taxon>
        <taxon>Neoptera</taxon>
        <taxon>Endopterygota</taxon>
        <taxon>Diptera</taxon>
        <taxon>Nematocera</taxon>
        <taxon>Culicoidea</taxon>
        <taxon>Culicidae</taxon>
        <taxon>Anophelinae</taxon>
        <taxon>Anopheles</taxon>
        <taxon>culicifacies species complex</taxon>
    </lineage>
</organism>
<dbReference type="EMBL" id="AXCM01008237">
    <property type="status" value="NOT_ANNOTATED_CDS"/>
    <property type="molecule type" value="Genomic_DNA"/>
</dbReference>
<dbReference type="EnsemblMetazoa" id="ACUA006687-RA">
    <property type="protein sequence ID" value="ACUA006687-PA"/>
    <property type="gene ID" value="ACUA006687"/>
</dbReference>
<protein>
    <submittedName>
        <fullName evidence="2">Uncharacterized protein</fullName>
    </submittedName>
</protein>
<accession>A0A182M0T9</accession>
<keyword evidence="3" id="KW-1185">Reference proteome</keyword>
<evidence type="ECO:0000313" key="3">
    <source>
        <dbReference type="Proteomes" id="UP000075883"/>
    </source>
</evidence>